<gene>
    <name evidence="3" type="ORF">SAMN02927923_00041</name>
</gene>
<evidence type="ECO:0000256" key="1">
    <source>
        <dbReference type="SAM" id="MobiDB-lite"/>
    </source>
</evidence>
<dbReference type="EMBL" id="FMVJ01000002">
    <property type="protein sequence ID" value="SCX82000.1"/>
    <property type="molecule type" value="Genomic_DNA"/>
</dbReference>
<evidence type="ECO:0008006" key="5">
    <source>
        <dbReference type="Google" id="ProtNLM"/>
    </source>
</evidence>
<dbReference type="Proteomes" id="UP000199569">
    <property type="component" value="Unassembled WGS sequence"/>
</dbReference>
<name>A0A1G5AVZ8_9HYPH</name>
<evidence type="ECO:0000256" key="2">
    <source>
        <dbReference type="SAM" id="SignalP"/>
    </source>
</evidence>
<sequence>MIGVRAVRKRRIVSVLAANLLGLSLSATAALADDPMPGQAQLASEIGSKSTVPASKRSGRTKSEARKPMTPPDRAGNFVYGLINTIRTQSEELCIRYGNPADCLEEAEVCLTMRDTDDNQVRLCLNTVPGGGEEGGATQKSRLRR</sequence>
<reference evidence="4" key="1">
    <citation type="submission" date="2016-10" db="EMBL/GenBank/DDBJ databases">
        <authorList>
            <person name="Varghese N."/>
            <person name="Submissions S."/>
        </authorList>
    </citation>
    <scope>NUCLEOTIDE SEQUENCE [LARGE SCALE GENOMIC DNA]</scope>
    <source>
        <strain evidence="4">CGMCC 1.7666</strain>
    </source>
</reference>
<dbReference type="RefSeq" id="WP_091127895.1">
    <property type="nucleotide sequence ID" value="NZ_FMVJ01000002.1"/>
</dbReference>
<keyword evidence="2" id="KW-0732">Signal</keyword>
<evidence type="ECO:0000313" key="4">
    <source>
        <dbReference type="Proteomes" id="UP000199569"/>
    </source>
</evidence>
<dbReference type="OrthoDB" id="8020223at2"/>
<feature type="signal peptide" evidence="2">
    <location>
        <begin position="1"/>
        <end position="29"/>
    </location>
</feature>
<feature type="chain" id="PRO_5011431694" description="UrcA family protein" evidence="2">
    <location>
        <begin position="30"/>
        <end position="145"/>
    </location>
</feature>
<protein>
    <recommendedName>
        <fullName evidence="5">UrcA family protein</fullName>
    </recommendedName>
</protein>
<dbReference type="AlphaFoldDB" id="A0A1G5AVZ8"/>
<dbReference type="STRING" id="549386.SAMN02927923_00041"/>
<feature type="region of interest" description="Disordered" evidence="1">
    <location>
        <begin position="38"/>
        <end position="74"/>
    </location>
</feature>
<proteinExistence type="predicted"/>
<keyword evidence="4" id="KW-1185">Reference proteome</keyword>
<accession>A0A1G5AVZ8</accession>
<evidence type="ECO:0000313" key="3">
    <source>
        <dbReference type="EMBL" id="SCX82000.1"/>
    </source>
</evidence>
<organism evidence="3 4">
    <name type="scientific">Microvirga guangxiensis</name>
    <dbReference type="NCBI Taxonomy" id="549386"/>
    <lineage>
        <taxon>Bacteria</taxon>
        <taxon>Pseudomonadati</taxon>
        <taxon>Pseudomonadota</taxon>
        <taxon>Alphaproteobacteria</taxon>
        <taxon>Hyphomicrobiales</taxon>
        <taxon>Methylobacteriaceae</taxon>
        <taxon>Microvirga</taxon>
    </lineage>
</organism>